<dbReference type="EMBL" id="JAGFBS010000045">
    <property type="protein sequence ID" value="KAG6370684.1"/>
    <property type="molecule type" value="Genomic_DNA"/>
</dbReference>
<evidence type="ECO:0000313" key="2">
    <source>
        <dbReference type="Proteomes" id="UP000683000"/>
    </source>
</evidence>
<sequence length="121" mass="13882">MEPPPVANLNHVSGPEDLVMNTRKLCWMYSRCPQLLSLFSCLHYFKNIPVVPSDGSFTIYPDVVMKWLKLDRLLMQVLGALPINCPRNVILSPVPSDLWYMAMFQTEANARTARMCTLYVF</sequence>
<keyword evidence="2" id="KW-1185">Reference proteome</keyword>
<comment type="caution">
    <text evidence="1">The sequence shown here is derived from an EMBL/GenBank/DDBJ whole genome shotgun (WGS) entry which is preliminary data.</text>
</comment>
<reference evidence="1" key="1">
    <citation type="submission" date="2021-03" db="EMBL/GenBank/DDBJ databases">
        <title>Evolutionary innovations through gain and loss of genes in the ectomycorrhizal Boletales.</title>
        <authorList>
            <person name="Wu G."/>
            <person name="Miyauchi S."/>
            <person name="Morin E."/>
            <person name="Yang Z.-L."/>
            <person name="Xu J."/>
            <person name="Martin F.M."/>
        </authorList>
    </citation>
    <scope>NUCLEOTIDE SEQUENCE</scope>
    <source>
        <strain evidence="1">BR01</strain>
    </source>
</reference>
<name>A0A8I2YET5_9AGAM</name>
<proteinExistence type="predicted"/>
<organism evidence="1 2">
    <name type="scientific">Boletus reticuloceps</name>
    <dbReference type="NCBI Taxonomy" id="495285"/>
    <lineage>
        <taxon>Eukaryota</taxon>
        <taxon>Fungi</taxon>
        <taxon>Dikarya</taxon>
        <taxon>Basidiomycota</taxon>
        <taxon>Agaricomycotina</taxon>
        <taxon>Agaricomycetes</taxon>
        <taxon>Agaricomycetidae</taxon>
        <taxon>Boletales</taxon>
        <taxon>Boletineae</taxon>
        <taxon>Boletaceae</taxon>
        <taxon>Boletoideae</taxon>
        <taxon>Boletus</taxon>
    </lineage>
</organism>
<evidence type="ECO:0000313" key="1">
    <source>
        <dbReference type="EMBL" id="KAG6370684.1"/>
    </source>
</evidence>
<gene>
    <name evidence="1" type="ORF">JVT61DRAFT_11061</name>
</gene>
<accession>A0A8I2YET5</accession>
<dbReference type="Proteomes" id="UP000683000">
    <property type="component" value="Unassembled WGS sequence"/>
</dbReference>
<protein>
    <submittedName>
        <fullName evidence="1">Uncharacterized protein</fullName>
    </submittedName>
</protein>
<dbReference type="AlphaFoldDB" id="A0A8I2YET5"/>